<evidence type="ECO:0000313" key="4">
    <source>
        <dbReference type="Proteomes" id="UP000182915"/>
    </source>
</evidence>
<protein>
    <submittedName>
        <fullName evidence="3">Uncharacterized protein</fullName>
    </submittedName>
</protein>
<dbReference type="RefSeq" id="WP_083410161.1">
    <property type="nucleotide sequence ID" value="NZ_LT629971.1"/>
</dbReference>
<organism evidence="3 4">
    <name type="scientific">Mycolicibacterium rutilum</name>
    <name type="common">Mycobacterium rutilum</name>
    <dbReference type="NCBI Taxonomy" id="370526"/>
    <lineage>
        <taxon>Bacteria</taxon>
        <taxon>Bacillati</taxon>
        <taxon>Actinomycetota</taxon>
        <taxon>Actinomycetes</taxon>
        <taxon>Mycobacteriales</taxon>
        <taxon>Mycobacteriaceae</taxon>
        <taxon>Mycolicibacterium</taxon>
    </lineage>
</organism>
<reference evidence="4" key="1">
    <citation type="submission" date="2016-10" db="EMBL/GenBank/DDBJ databases">
        <authorList>
            <person name="Varghese N."/>
            <person name="Submissions S."/>
        </authorList>
    </citation>
    <scope>NUCLEOTIDE SEQUENCE [LARGE SCALE GENOMIC DNA]</scope>
    <source>
        <strain evidence="4">DSM 45405</strain>
    </source>
</reference>
<gene>
    <name evidence="3" type="ORF">SAMN04489835_5815</name>
</gene>
<proteinExistence type="predicted"/>
<evidence type="ECO:0000256" key="2">
    <source>
        <dbReference type="SAM" id="Phobius"/>
    </source>
</evidence>
<feature type="transmembrane region" description="Helical" evidence="2">
    <location>
        <begin position="6"/>
        <end position="26"/>
    </location>
</feature>
<dbReference type="Proteomes" id="UP000182915">
    <property type="component" value="Chromosome I"/>
</dbReference>
<dbReference type="EMBL" id="LT629971">
    <property type="protein sequence ID" value="SEH92877.1"/>
    <property type="molecule type" value="Genomic_DNA"/>
</dbReference>
<feature type="transmembrane region" description="Helical" evidence="2">
    <location>
        <begin position="38"/>
        <end position="57"/>
    </location>
</feature>
<dbReference type="STRING" id="370526.SAMN04489835_5815"/>
<keyword evidence="2" id="KW-1133">Transmembrane helix</keyword>
<evidence type="ECO:0000313" key="3">
    <source>
        <dbReference type="EMBL" id="SEH92877.1"/>
    </source>
</evidence>
<feature type="region of interest" description="Disordered" evidence="1">
    <location>
        <begin position="89"/>
        <end position="108"/>
    </location>
</feature>
<dbReference type="AlphaFoldDB" id="A0A1H6M1Z2"/>
<keyword evidence="2" id="KW-0472">Membrane</keyword>
<evidence type="ECO:0000256" key="1">
    <source>
        <dbReference type="SAM" id="MobiDB-lite"/>
    </source>
</evidence>
<keyword evidence="4" id="KW-1185">Reference proteome</keyword>
<name>A0A1H6M1Z2_MYCRU</name>
<keyword evidence="2" id="KW-0812">Transmembrane</keyword>
<feature type="transmembrane region" description="Helical" evidence="2">
    <location>
        <begin position="63"/>
        <end position="84"/>
    </location>
</feature>
<accession>A0A1H6M1Z2</accession>
<sequence length="108" mass="11477">MTALFIALIIIGVVDVAVMLTIDTFIRLSGRKDPGAWHLVRAAGFVAAGIGGLAMVWGGIGEFGFSIVTVVMLGAAAALIYKVIVPYTRRRWPSPPSDPADQQRVRPG</sequence>